<reference evidence="1" key="1">
    <citation type="submission" date="2018-05" db="EMBL/GenBank/DDBJ databases">
        <authorList>
            <person name="Lanie J.A."/>
            <person name="Ng W.-L."/>
            <person name="Kazmierczak K.M."/>
            <person name="Andrzejewski T.M."/>
            <person name="Davidsen T.M."/>
            <person name="Wayne K.J."/>
            <person name="Tettelin H."/>
            <person name="Glass J.I."/>
            <person name="Rusch D."/>
            <person name="Podicherti R."/>
            <person name="Tsui H.-C.T."/>
            <person name="Winkler M.E."/>
        </authorList>
    </citation>
    <scope>NUCLEOTIDE SEQUENCE</scope>
</reference>
<gene>
    <name evidence="1" type="ORF">METZ01_LOCUS336426</name>
</gene>
<sequence>MAPDDVLRRPPQTLSRIQQEFYFENGYLLIENAIDQQTLKRLREATTHVLEESCEITVSDAIWDLEPGHSAEDPRLRRLTSPNDYDDAYWAYASSNMVTDILSDLIGPNIKFHHSKLNFKWAGGGEEVKW</sequence>
<evidence type="ECO:0008006" key="2">
    <source>
        <dbReference type="Google" id="ProtNLM"/>
    </source>
</evidence>
<evidence type="ECO:0000313" key="1">
    <source>
        <dbReference type="EMBL" id="SVC83572.1"/>
    </source>
</evidence>
<dbReference type="SUPFAM" id="SSF51197">
    <property type="entry name" value="Clavaminate synthase-like"/>
    <property type="match status" value="1"/>
</dbReference>
<feature type="non-terminal residue" evidence="1">
    <location>
        <position position="130"/>
    </location>
</feature>
<proteinExistence type="predicted"/>
<dbReference type="AlphaFoldDB" id="A0A382QG01"/>
<organism evidence="1">
    <name type="scientific">marine metagenome</name>
    <dbReference type="NCBI Taxonomy" id="408172"/>
    <lineage>
        <taxon>unclassified sequences</taxon>
        <taxon>metagenomes</taxon>
        <taxon>ecological metagenomes</taxon>
    </lineage>
</organism>
<dbReference type="Gene3D" id="2.60.120.620">
    <property type="entry name" value="q2cbj1_9rhob like domain"/>
    <property type="match status" value="1"/>
</dbReference>
<name>A0A382QG01_9ZZZZ</name>
<dbReference type="EMBL" id="UINC01113755">
    <property type="protein sequence ID" value="SVC83572.1"/>
    <property type="molecule type" value="Genomic_DNA"/>
</dbReference>
<protein>
    <recommendedName>
        <fullName evidence="2">Phytanoyl-CoA dioxygenase</fullName>
    </recommendedName>
</protein>
<accession>A0A382QG01</accession>